<keyword evidence="4" id="KW-0574">Periplasm</keyword>
<keyword evidence="6" id="KW-1185">Reference proteome</keyword>
<protein>
    <submittedName>
        <fullName evidence="5">Extracellular solute-binding protein</fullName>
    </submittedName>
</protein>
<gene>
    <name evidence="5" type="ORF">C241_16783</name>
</gene>
<evidence type="ECO:0000313" key="5">
    <source>
        <dbReference type="EMBL" id="EKJ94938.1"/>
    </source>
</evidence>
<organism evidence="5 6">
    <name type="scientific">Bradyrhizobium lupini HPC(L)</name>
    <dbReference type="NCBI Taxonomy" id="1229491"/>
    <lineage>
        <taxon>Bacteria</taxon>
        <taxon>Pseudomonadati</taxon>
        <taxon>Pseudomonadota</taxon>
        <taxon>Alphaproteobacteria</taxon>
        <taxon>Hyphomicrobiales</taxon>
        <taxon>Nitrobacteraceae</taxon>
        <taxon>Bradyrhizobium</taxon>
    </lineage>
</organism>
<dbReference type="EMBL" id="AMQQ01000023">
    <property type="protein sequence ID" value="EKJ94938.1"/>
    <property type="molecule type" value="Genomic_DNA"/>
</dbReference>
<name>A0ABN0HJX2_RHILU</name>
<dbReference type="PANTHER" id="PTHR30061">
    <property type="entry name" value="MALTOSE-BINDING PERIPLASMIC PROTEIN"/>
    <property type="match status" value="1"/>
</dbReference>
<keyword evidence="2" id="KW-0813">Transport</keyword>
<dbReference type="SUPFAM" id="SSF53850">
    <property type="entry name" value="Periplasmic binding protein-like II"/>
    <property type="match status" value="1"/>
</dbReference>
<evidence type="ECO:0000256" key="4">
    <source>
        <dbReference type="ARBA" id="ARBA00022764"/>
    </source>
</evidence>
<evidence type="ECO:0000256" key="3">
    <source>
        <dbReference type="ARBA" id="ARBA00022729"/>
    </source>
</evidence>
<evidence type="ECO:0000256" key="1">
    <source>
        <dbReference type="ARBA" id="ARBA00008520"/>
    </source>
</evidence>
<evidence type="ECO:0000256" key="2">
    <source>
        <dbReference type="ARBA" id="ARBA00022448"/>
    </source>
</evidence>
<dbReference type="Pfam" id="PF01547">
    <property type="entry name" value="SBP_bac_1"/>
    <property type="match status" value="1"/>
</dbReference>
<proteinExistence type="inferred from homology"/>
<comment type="similarity">
    <text evidence="1">Belongs to the bacterial solute-binding protein 1 family.</text>
</comment>
<dbReference type="PANTHER" id="PTHR30061:SF50">
    <property type="entry name" value="MALTOSE_MALTODEXTRIN-BINDING PERIPLASMIC PROTEIN"/>
    <property type="match status" value="1"/>
</dbReference>
<sequence length="419" mass="44913">MFETIRRRRLLATVALMGMGLTVGLGAGESHAQSSKKVTLKIANSQWLDALRGKNLWAAVAKYQEANPNVILEQVAIPAAEFNDKLTTEMGAGQGPDLAMMQEGLFYAIADAGFLVDLSAAEEGVKLNRTNENGKIDGVQYGLGWQRAVYALIYNKPLLDAAKAKVPTTIDELIESAKAASAATPGVIGFTGRHQMNDFNGWFMDFQNWAYGYGVNWVDADGKLTLDTPQAAEAIAAFKKVYASGIMPIGDSMPTQRTRFKEKHAAFSIDNSGGTLNIASGGAMQTGELGSAPMPFPHPGAHQQIFIGVSSHGKHQEEAIAFVKWLVGPVGQQALRDASGPDTLATDVPVSDAYSKANPWAATFVKLAENSRSTLIKGHEVETAQIMRFVMQAVEKAILADADPKTVLAEAQAAVDKQF</sequence>
<dbReference type="RefSeq" id="WP_006699316.1">
    <property type="nucleotide sequence ID" value="NZ_AMQQ01000023.1"/>
</dbReference>
<dbReference type="PROSITE" id="PS51318">
    <property type="entry name" value="TAT"/>
    <property type="match status" value="1"/>
</dbReference>
<keyword evidence="3" id="KW-0732">Signal</keyword>
<accession>A0ABN0HJX2</accession>
<dbReference type="InterPro" id="IPR006059">
    <property type="entry name" value="SBP"/>
</dbReference>
<dbReference type="InterPro" id="IPR006311">
    <property type="entry name" value="TAT_signal"/>
</dbReference>
<reference evidence="5 6" key="1">
    <citation type="journal article" date="2013" name="Genome Announc.">
        <title>Genome Sequence of Rhizobium lupini HPC(L) Isolated from Saline Desert Soil, Kutch (Gujarat).</title>
        <authorList>
            <person name="Agarwal L."/>
            <person name="Purohit H.J."/>
        </authorList>
    </citation>
    <scope>NUCLEOTIDE SEQUENCE [LARGE SCALE GENOMIC DNA]</scope>
    <source>
        <strain evidence="6">HPC(L)</strain>
    </source>
</reference>
<evidence type="ECO:0000313" key="6">
    <source>
        <dbReference type="Proteomes" id="UP000017668"/>
    </source>
</evidence>
<dbReference type="Gene3D" id="3.40.190.10">
    <property type="entry name" value="Periplasmic binding protein-like II"/>
    <property type="match status" value="1"/>
</dbReference>
<dbReference type="Proteomes" id="UP000017668">
    <property type="component" value="Unassembled WGS sequence"/>
</dbReference>
<comment type="caution">
    <text evidence="5">The sequence shown here is derived from an EMBL/GenBank/DDBJ whole genome shotgun (WGS) entry which is preliminary data.</text>
</comment>